<protein>
    <submittedName>
        <fullName evidence="1">Uncharacterized protein</fullName>
    </submittedName>
</protein>
<keyword evidence="2" id="KW-1185">Reference proteome</keyword>
<evidence type="ECO:0000313" key="2">
    <source>
        <dbReference type="Proteomes" id="UP001055811"/>
    </source>
</evidence>
<reference evidence="1 2" key="2">
    <citation type="journal article" date="2022" name="Mol. Ecol. Resour.">
        <title>The genomes of chicory, endive, great burdock and yacon provide insights into Asteraceae paleo-polyploidization history and plant inulin production.</title>
        <authorList>
            <person name="Fan W."/>
            <person name="Wang S."/>
            <person name="Wang H."/>
            <person name="Wang A."/>
            <person name="Jiang F."/>
            <person name="Liu H."/>
            <person name="Zhao H."/>
            <person name="Xu D."/>
            <person name="Zhang Y."/>
        </authorList>
    </citation>
    <scope>NUCLEOTIDE SEQUENCE [LARGE SCALE GENOMIC DNA]</scope>
    <source>
        <strain evidence="2">cv. Punajuju</strain>
        <tissue evidence="1">Leaves</tissue>
    </source>
</reference>
<reference evidence="2" key="1">
    <citation type="journal article" date="2022" name="Mol. Ecol. Resour.">
        <title>The genomes of chicory, endive, great burdock and yacon provide insights into Asteraceae palaeo-polyploidization history and plant inulin production.</title>
        <authorList>
            <person name="Fan W."/>
            <person name="Wang S."/>
            <person name="Wang H."/>
            <person name="Wang A."/>
            <person name="Jiang F."/>
            <person name="Liu H."/>
            <person name="Zhao H."/>
            <person name="Xu D."/>
            <person name="Zhang Y."/>
        </authorList>
    </citation>
    <scope>NUCLEOTIDE SEQUENCE [LARGE SCALE GENOMIC DNA]</scope>
    <source>
        <strain evidence="2">cv. Punajuju</strain>
    </source>
</reference>
<gene>
    <name evidence="1" type="ORF">L2E82_38443</name>
</gene>
<organism evidence="1 2">
    <name type="scientific">Cichorium intybus</name>
    <name type="common">Chicory</name>
    <dbReference type="NCBI Taxonomy" id="13427"/>
    <lineage>
        <taxon>Eukaryota</taxon>
        <taxon>Viridiplantae</taxon>
        <taxon>Streptophyta</taxon>
        <taxon>Embryophyta</taxon>
        <taxon>Tracheophyta</taxon>
        <taxon>Spermatophyta</taxon>
        <taxon>Magnoliopsida</taxon>
        <taxon>eudicotyledons</taxon>
        <taxon>Gunneridae</taxon>
        <taxon>Pentapetalae</taxon>
        <taxon>asterids</taxon>
        <taxon>campanulids</taxon>
        <taxon>Asterales</taxon>
        <taxon>Asteraceae</taxon>
        <taxon>Cichorioideae</taxon>
        <taxon>Cichorieae</taxon>
        <taxon>Cichoriinae</taxon>
        <taxon>Cichorium</taxon>
    </lineage>
</organism>
<dbReference type="EMBL" id="CM042015">
    <property type="protein sequence ID" value="KAI3708894.1"/>
    <property type="molecule type" value="Genomic_DNA"/>
</dbReference>
<comment type="caution">
    <text evidence="1">The sequence shown here is derived from an EMBL/GenBank/DDBJ whole genome shotgun (WGS) entry which is preliminary data.</text>
</comment>
<sequence>MLPSHLPPPFSDVCTSTILRRLHLPRRSHSCTPLSIFNSDCLDSNSVTHTTTLATDLDLGIMLNNLGNEKLVACGARVRKVHFPVNEGIEERLQDVKVEQTLRGHRNTTYLLESGYSKDERILRLMKELKKNPTLQTNAEIEKEV</sequence>
<proteinExistence type="predicted"/>
<accession>A0ACB9AH12</accession>
<evidence type="ECO:0000313" key="1">
    <source>
        <dbReference type="EMBL" id="KAI3708894.1"/>
    </source>
</evidence>
<dbReference type="Proteomes" id="UP001055811">
    <property type="component" value="Linkage Group LG07"/>
</dbReference>
<name>A0ACB9AH12_CICIN</name>